<dbReference type="Proteomes" id="UP000030643">
    <property type="component" value="Unassembled WGS sequence"/>
</dbReference>
<proteinExistence type="predicted"/>
<name>A0A069CX47_WEIOS</name>
<evidence type="ECO:0000313" key="2">
    <source>
        <dbReference type="EMBL" id="GAK32029.1"/>
    </source>
</evidence>
<accession>A0A069CX47</accession>
<dbReference type="InterPro" id="IPR058231">
    <property type="entry name" value="MG284-like_C"/>
</dbReference>
<evidence type="ECO:0000313" key="1">
    <source>
        <dbReference type="EMBL" id="GAK31952.1"/>
    </source>
</evidence>
<gene>
    <name evidence="1" type="ORF">WOSG25_210090</name>
    <name evidence="2" type="ORF">WOSG25_240180</name>
</gene>
<dbReference type="AlphaFoldDB" id="A0A069CX47"/>
<evidence type="ECO:0008006" key="4">
    <source>
        <dbReference type="Google" id="ProtNLM"/>
    </source>
</evidence>
<dbReference type="NCBIfam" id="NF045770">
    <property type="entry name" value="MPN403_MG284_C"/>
    <property type="match status" value="1"/>
</dbReference>
<keyword evidence="3" id="KW-1185">Reference proteome</keyword>
<dbReference type="InterPro" id="IPR010861">
    <property type="entry name" value="DUF1492"/>
</dbReference>
<dbReference type="STRING" id="1329250.WOSG25_210090"/>
<reference evidence="1" key="1">
    <citation type="journal article" date="2014" name="Genome Announc.">
        <title>Draft Genome Sequence of Weissella oryzae SG25T, Isolated from Fermented Rice Grains.</title>
        <authorList>
            <person name="Tanizawa Y."/>
            <person name="Fujisawa T."/>
            <person name="Mochizuki T."/>
            <person name="Kaminuma E."/>
            <person name="Suzuki Y."/>
            <person name="Nakamura Y."/>
            <person name="Tohno M."/>
        </authorList>
    </citation>
    <scope>NUCLEOTIDE SEQUENCE [LARGE SCALE GENOMIC DNA]</scope>
    <source>
        <strain evidence="1">SG25</strain>
    </source>
</reference>
<dbReference type="Pfam" id="PF07374">
    <property type="entry name" value="DUF1492"/>
    <property type="match status" value="1"/>
</dbReference>
<organism evidence="1 3">
    <name type="scientific">Weissella oryzae (strain DSM 25784 / JCM 18191 / LMG 30913 / SG25)</name>
    <dbReference type="NCBI Taxonomy" id="1329250"/>
    <lineage>
        <taxon>Bacteria</taxon>
        <taxon>Bacillati</taxon>
        <taxon>Bacillota</taxon>
        <taxon>Bacilli</taxon>
        <taxon>Lactobacillales</taxon>
        <taxon>Lactobacillaceae</taxon>
        <taxon>Weissella</taxon>
    </lineage>
</organism>
<evidence type="ECO:0000313" key="3">
    <source>
        <dbReference type="Proteomes" id="UP000030643"/>
    </source>
</evidence>
<dbReference type="RefSeq" id="WP_027699854.1">
    <property type="nucleotide sequence ID" value="NZ_DF820504.1"/>
</dbReference>
<dbReference type="EMBL" id="DF820504">
    <property type="protein sequence ID" value="GAK31952.1"/>
    <property type="molecule type" value="Genomic_DNA"/>
</dbReference>
<sequence length="107" mass="12836">MAEREIKRLGKIRKWFETDFRIANRRAAAFHEPEFQRIVDLVKSVLEVMQDESSKIIELKFIKELSNNQVMERLDYWSDSTYYRHKKKALLEFADLASDFGFLCLDK</sequence>
<dbReference type="OrthoDB" id="9806726at2"/>
<reference evidence="3" key="2">
    <citation type="journal article" date="2014" name="Genome Announc.">
        <title>Draft genome sequence of Weissella oryzae SG25T, isolated from fermented rice grains.</title>
        <authorList>
            <person name="Tanizawa Y."/>
            <person name="Fujisawa T."/>
            <person name="Mochizuki T."/>
            <person name="Kaminuma E."/>
            <person name="Suzuki Y."/>
            <person name="Nakamura Y."/>
            <person name="Tohno M."/>
        </authorList>
    </citation>
    <scope>NUCLEOTIDE SEQUENCE [LARGE SCALE GENOMIC DNA]</scope>
    <source>
        <strain evidence="3">DSM 25784 / JCM 18191 / LMG 30913 / SG25</strain>
    </source>
</reference>
<protein>
    <recommendedName>
        <fullName evidence="4">Phage transcriptional regulator, ArpU family</fullName>
    </recommendedName>
</protein>
<dbReference type="EMBL" id="DF820507">
    <property type="protein sequence ID" value="GAK32029.1"/>
    <property type="molecule type" value="Genomic_DNA"/>
</dbReference>